<feature type="domain" description="Thioesterase" evidence="1">
    <location>
        <begin position="17"/>
        <end position="145"/>
    </location>
</feature>
<comment type="caution">
    <text evidence="2">The sequence shown here is derived from an EMBL/GenBank/DDBJ whole genome shotgun (WGS) entry which is preliminary data.</text>
</comment>
<keyword evidence="3" id="KW-1185">Reference proteome</keyword>
<organism evidence="2 3">
    <name type="scientific">Coniosporium apollinis</name>
    <dbReference type="NCBI Taxonomy" id="61459"/>
    <lineage>
        <taxon>Eukaryota</taxon>
        <taxon>Fungi</taxon>
        <taxon>Dikarya</taxon>
        <taxon>Ascomycota</taxon>
        <taxon>Pezizomycotina</taxon>
        <taxon>Dothideomycetes</taxon>
        <taxon>Dothideomycetes incertae sedis</taxon>
        <taxon>Coniosporium</taxon>
    </lineage>
</organism>
<evidence type="ECO:0000313" key="3">
    <source>
        <dbReference type="Proteomes" id="UP001172684"/>
    </source>
</evidence>
<sequence>MDPIELLQGSANGPLTPLFLVHAVSGLALPYLALGPLDKTDCRPVYGITSPIYSSPIYKLPSSLDDVARGYVARIRREVQPEGPYLLGGWSMGGMIAIRMAKVLQEMGEKVLHVIMIDSANPESFPRFKSKDAHEAMTNAMFDAITRRISGATATSTDDFFPSPVSEADEAFESDALDLANLLTLMRSHISNGLRIIYDAKPSGCMKGRTETEVTLIKCTSFVAPPRQYGVKKPVIHCKSMNWKTKDFDSFQTILFSGDHDGAFDERYVGELTGIMESILSTVN</sequence>
<accession>A0ABQ9P885</accession>
<dbReference type="Gene3D" id="3.40.50.1820">
    <property type="entry name" value="alpha/beta hydrolase"/>
    <property type="match status" value="1"/>
</dbReference>
<gene>
    <name evidence="2" type="ORF">H2201_000154</name>
</gene>
<reference evidence="2" key="1">
    <citation type="submission" date="2022-10" db="EMBL/GenBank/DDBJ databases">
        <title>Culturing micro-colonial fungi from biological soil crusts in the Mojave desert and describing Neophaeococcomyces mojavensis, and introducing the new genera and species Taxawa tesnikishii.</title>
        <authorList>
            <person name="Kurbessoian T."/>
            <person name="Stajich J.E."/>
        </authorList>
    </citation>
    <scope>NUCLEOTIDE SEQUENCE</scope>
    <source>
        <strain evidence="2">TK_1</strain>
    </source>
</reference>
<dbReference type="Pfam" id="PF00975">
    <property type="entry name" value="Thioesterase"/>
    <property type="match status" value="1"/>
</dbReference>
<dbReference type="InterPro" id="IPR001031">
    <property type="entry name" value="Thioesterase"/>
</dbReference>
<evidence type="ECO:0000259" key="1">
    <source>
        <dbReference type="Pfam" id="PF00975"/>
    </source>
</evidence>
<protein>
    <recommendedName>
        <fullName evidence="1">Thioesterase domain-containing protein</fullName>
    </recommendedName>
</protein>
<proteinExistence type="predicted"/>
<dbReference type="EMBL" id="JAPDRL010000001">
    <property type="protein sequence ID" value="KAJ9669769.1"/>
    <property type="molecule type" value="Genomic_DNA"/>
</dbReference>
<dbReference type="Proteomes" id="UP001172684">
    <property type="component" value="Unassembled WGS sequence"/>
</dbReference>
<dbReference type="SUPFAM" id="SSF53474">
    <property type="entry name" value="alpha/beta-Hydrolases"/>
    <property type="match status" value="1"/>
</dbReference>
<evidence type="ECO:0000313" key="2">
    <source>
        <dbReference type="EMBL" id="KAJ9669769.1"/>
    </source>
</evidence>
<dbReference type="InterPro" id="IPR029058">
    <property type="entry name" value="AB_hydrolase_fold"/>
</dbReference>
<name>A0ABQ9P885_9PEZI</name>